<keyword evidence="8" id="KW-1185">Reference proteome</keyword>
<evidence type="ECO:0000256" key="4">
    <source>
        <dbReference type="ARBA" id="ARBA00022823"/>
    </source>
</evidence>
<dbReference type="PROSITE" id="PS51826">
    <property type="entry name" value="PSBD"/>
    <property type="match status" value="1"/>
</dbReference>
<comment type="cofactor">
    <cofactor evidence="1">
        <name>(R)-lipoate</name>
        <dbReference type="ChEBI" id="CHEBI:83088"/>
    </cofactor>
</comment>
<evidence type="ECO:0000256" key="3">
    <source>
        <dbReference type="ARBA" id="ARBA00022679"/>
    </source>
</evidence>
<dbReference type="InterPro" id="IPR001078">
    <property type="entry name" value="2-oxoacid_DH_actylTfrase"/>
</dbReference>
<dbReference type="GO" id="GO:0016407">
    <property type="term" value="F:acetyltransferase activity"/>
    <property type="evidence" value="ECO:0007669"/>
    <property type="project" value="TreeGrafter"/>
</dbReference>
<dbReference type="FunFam" id="3.30.559.10:FF:000007">
    <property type="entry name" value="Dihydrolipoamide acetyltransferase component of pyruvate dehydrogenase complex"/>
    <property type="match status" value="1"/>
</dbReference>
<evidence type="ECO:0000313" key="7">
    <source>
        <dbReference type="EMBL" id="ATZ16232.1"/>
    </source>
</evidence>
<dbReference type="InterPro" id="IPR023213">
    <property type="entry name" value="CAT-like_dom_sf"/>
</dbReference>
<evidence type="ECO:0000256" key="5">
    <source>
        <dbReference type="ARBA" id="ARBA00023315"/>
    </source>
</evidence>
<organism evidence="7 8">
    <name type="scientific">Entomoplasma freundtii</name>
    <dbReference type="NCBI Taxonomy" id="74700"/>
    <lineage>
        <taxon>Bacteria</taxon>
        <taxon>Bacillati</taxon>
        <taxon>Mycoplasmatota</taxon>
        <taxon>Mollicutes</taxon>
        <taxon>Entomoplasmatales</taxon>
        <taxon>Entomoplasmataceae</taxon>
        <taxon>Entomoplasma</taxon>
    </lineage>
</organism>
<dbReference type="SUPFAM" id="SSF52777">
    <property type="entry name" value="CoA-dependent acyltransferases"/>
    <property type="match status" value="1"/>
</dbReference>
<dbReference type="KEGG" id="efr:EFREU_v1c02050"/>
<dbReference type="SUPFAM" id="SSF47005">
    <property type="entry name" value="Peripheral subunit-binding domain of 2-oxo acid dehydrogenase complex"/>
    <property type="match status" value="1"/>
</dbReference>
<dbReference type="GO" id="GO:0031405">
    <property type="term" value="F:lipoic acid binding"/>
    <property type="evidence" value="ECO:0007669"/>
    <property type="project" value="TreeGrafter"/>
</dbReference>
<dbReference type="InterPro" id="IPR050743">
    <property type="entry name" value="2-oxoacid_DH_E2_comp"/>
</dbReference>
<dbReference type="Pfam" id="PF02817">
    <property type="entry name" value="E3_binding"/>
    <property type="match status" value="1"/>
</dbReference>
<keyword evidence="4" id="KW-0450">Lipoyl</keyword>
<dbReference type="RefSeq" id="WP_100609188.1">
    <property type="nucleotide sequence ID" value="NZ_CP024962.1"/>
</dbReference>
<keyword evidence="3 7" id="KW-0808">Transferase</keyword>
<keyword evidence="7" id="KW-0670">Pyruvate</keyword>
<evidence type="ECO:0000256" key="2">
    <source>
        <dbReference type="ARBA" id="ARBA00007317"/>
    </source>
</evidence>
<proteinExistence type="inferred from homology"/>
<keyword evidence="5" id="KW-0012">Acyltransferase</keyword>
<sequence>MGTKSNVRATPLARKIAAAMGIDLATITPTGPNQRILVKDVEALANHDKTTQDNNLVSGSGQTHNQSPSLTINNPNAPSAKVVSTKLTFEAKPMSGIRKATMKAMTYSHQTNAAFTGMKKMDITPTVTMKKSLMVEAQKQGTKLTYLAFLVKAAAKALQEMPNVNAQIDEANKAIHYVKNINIGIAVDTPDGLMVPVIKDADQLSIFAIAQAISSLANKAKEKKLALSEMSEGTFTITNFGAVGLDFATPLINSPESAILGVGTMHREPIYLNPDDLSPTPRYMMPFSLTADHRIIDGADAGRFLLKMETFLQNPITLFI</sequence>
<dbReference type="GO" id="GO:0005737">
    <property type="term" value="C:cytoplasm"/>
    <property type="evidence" value="ECO:0007669"/>
    <property type="project" value="TreeGrafter"/>
</dbReference>
<reference evidence="7 8" key="1">
    <citation type="submission" date="2017-11" db="EMBL/GenBank/DDBJ databases">
        <title>Genome sequence of Entomoplasma freundtii BARC 318 (ATCC 51999).</title>
        <authorList>
            <person name="Lo W.-S."/>
            <person name="Gasparich G.E."/>
            <person name="Kuo C.-H."/>
        </authorList>
    </citation>
    <scope>NUCLEOTIDE SEQUENCE [LARGE SCALE GENOMIC DNA]</scope>
    <source>
        <strain evidence="7 8">BARC 318</strain>
    </source>
</reference>
<feature type="region of interest" description="Disordered" evidence="6">
    <location>
        <begin position="50"/>
        <end position="77"/>
    </location>
</feature>
<name>A0A2K8NQX0_9MOLU</name>
<evidence type="ECO:0000256" key="1">
    <source>
        <dbReference type="ARBA" id="ARBA00001938"/>
    </source>
</evidence>
<feature type="compositionally biased region" description="Polar residues" evidence="6">
    <location>
        <begin position="52"/>
        <end position="77"/>
    </location>
</feature>
<dbReference type="PANTHER" id="PTHR43178">
    <property type="entry name" value="DIHYDROLIPOAMIDE ACETYLTRANSFERASE COMPONENT OF PYRUVATE DEHYDROGENASE COMPLEX"/>
    <property type="match status" value="1"/>
</dbReference>
<dbReference type="OrthoDB" id="9805770at2"/>
<dbReference type="PANTHER" id="PTHR43178:SF5">
    <property type="entry name" value="LIPOAMIDE ACYLTRANSFERASE COMPONENT OF BRANCHED-CHAIN ALPHA-KETO ACID DEHYDROGENASE COMPLEX, MITOCHONDRIAL"/>
    <property type="match status" value="1"/>
</dbReference>
<dbReference type="InterPro" id="IPR036625">
    <property type="entry name" value="E3-bd_dom_sf"/>
</dbReference>
<dbReference type="Gene3D" id="3.30.559.10">
    <property type="entry name" value="Chloramphenicol acetyltransferase-like domain"/>
    <property type="match status" value="1"/>
</dbReference>
<comment type="similarity">
    <text evidence="2">Belongs to the 2-oxoacid dehydrogenase family.</text>
</comment>
<evidence type="ECO:0000313" key="8">
    <source>
        <dbReference type="Proteomes" id="UP000232222"/>
    </source>
</evidence>
<dbReference type="AlphaFoldDB" id="A0A2K8NQX0"/>
<accession>A0A2K8NQX0</accession>
<dbReference type="InterPro" id="IPR004167">
    <property type="entry name" value="PSBD"/>
</dbReference>
<dbReference type="Gene3D" id="4.10.320.10">
    <property type="entry name" value="E3-binding domain"/>
    <property type="match status" value="1"/>
</dbReference>
<gene>
    <name evidence="7" type="primary">pdhC</name>
    <name evidence="7" type="ORF">EFREU_v1c02050</name>
</gene>
<evidence type="ECO:0000256" key="6">
    <source>
        <dbReference type="SAM" id="MobiDB-lite"/>
    </source>
</evidence>
<dbReference type="Proteomes" id="UP000232222">
    <property type="component" value="Chromosome"/>
</dbReference>
<dbReference type="EMBL" id="CP024962">
    <property type="protein sequence ID" value="ATZ16232.1"/>
    <property type="molecule type" value="Genomic_DNA"/>
</dbReference>
<protein>
    <submittedName>
        <fullName evidence="7">Pyruvate dehydrogenase E2 component (Dihydrolipoamide acetyltransferase)</fullName>
    </submittedName>
</protein>
<dbReference type="Pfam" id="PF00198">
    <property type="entry name" value="2-oxoacid_dh"/>
    <property type="match status" value="1"/>
</dbReference>